<dbReference type="CDD" id="cd02020">
    <property type="entry name" value="CMPK"/>
    <property type="match status" value="1"/>
</dbReference>
<keyword evidence="11" id="KW-1185">Reference proteome</keyword>
<dbReference type="SUPFAM" id="SSF52540">
    <property type="entry name" value="P-loop containing nucleoside triphosphate hydrolases"/>
    <property type="match status" value="1"/>
</dbReference>
<keyword evidence="3 8" id="KW-0547">Nucleotide-binding</keyword>
<protein>
    <recommendedName>
        <fullName evidence="8">Cytidylate kinase</fullName>
        <shortName evidence="8">CK</shortName>
        <ecNumber evidence="8">2.7.4.25</ecNumber>
    </recommendedName>
    <alternativeName>
        <fullName evidence="8">Cytidine monophosphate kinase</fullName>
        <shortName evidence="8">CMP kinase</shortName>
    </alternativeName>
</protein>
<dbReference type="InterPro" id="IPR003593">
    <property type="entry name" value="AAA+_ATPase"/>
</dbReference>
<sequence>MKKDQVIALDGPSGSGKSTVAKMIAAKLGLIYIDTGAMFRAAAYALQHTGIDFTKEKLEPAENQLIEKFFHDHRFQFAPEPGVLILLDNLNLTDVIREHHVSRLASQVSRHKVVRDFLKFWQRDIVKDRPAILDGRDIGTVIFPNAVLKVFLTASAEERAHRRTEELKVRGQTDIDFETILKDIKERDYVDMNREIAPLKKAEDGIELDSTGKSIPQIVDEIVGLWEERKGLL</sequence>
<dbReference type="InterPro" id="IPR003136">
    <property type="entry name" value="Cytidylate_kin"/>
</dbReference>
<comment type="subcellular location">
    <subcellularLocation>
        <location evidence="8">Cytoplasm</location>
    </subcellularLocation>
</comment>
<dbReference type="PANTHER" id="PTHR21299:SF2">
    <property type="entry name" value="CYTIDYLATE KINASE"/>
    <property type="match status" value="1"/>
</dbReference>
<dbReference type="InterPro" id="IPR011994">
    <property type="entry name" value="Cytidylate_kinase_dom"/>
</dbReference>
<organism evidence="10 11">
    <name type="scientific">Peredibacter starrii</name>
    <dbReference type="NCBI Taxonomy" id="28202"/>
    <lineage>
        <taxon>Bacteria</taxon>
        <taxon>Pseudomonadati</taxon>
        <taxon>Bdellovibrionota</taxon>
        <taxon>Bacteriovoracia</taxon>
        <taxon>Bacteriovoracales</taxon>
        <taxon>Bacteriovoracaceae</taxon>
        <taxon>Peredibacter</taxon>
    </lineage>
</organism>
<name>A0AAX4HSK5_9BACT</name>
<dbReference type="Pfam" id="PF02224">
    <property type="entry name" value="Cytidylate_kin"/>
    <property type="match status" value="1"/>
</dbReference>
<dbReference type="AlphaFoldDB" id="A0AAX4HSK5"/>
<comment type="similarity">
    <text evidence="1 8">Belongs to the cytidylate kinase family. Type 1 subfamily.</text>
</comment>
<feature type="domain" description="AAA+ ATPase" evidence="9">
    <location>
        <begin position="3"/>
        <end position="181"/>
    </location>
</feature>
<evidence type="ECO:0000256" key="8">
    <source>
        <dbReference type="HAMAP-Rule" id="MF_00238"/>
    </source>
</evidence>
<dbReference type="NCBIfam" id="TIGR00017">
    <property type="entry name" value="cmk"/>
    <property type="match status" value="1"/>
</dbReference>
<dbReference type="GO" id="GO:0005524">
    <property type="term" value="F:ATP binding"/>
    <property type="evidence" value="ECO:0007669"/>
    <property type="project" value="UniProtKB-UniRule"/>
</dbReference>
<dbReference type="Proteomes" id="UP001324634">
    <property type="component" value="Chromosome"/>
</dbReference>
<evidence type="ECO:0000256" key="7">
    <source>
        <dbReference type="ARBA" id="ARBA00048478"/>
    </source>
</evidence>
<keyword evidence="4 8" id="KW-0418">Kinase</keyword>
<dbReference type="GO" id="GO:0006220">
    <property type="term" value="P:pyrimidine nucleotide metabolic process"/>
    <property type="evidence" value="ECO:0007669"/>
    <property type="project" value="UniProtKB-UniRule"/>
</dbReference>
<dbReference type="KEGG" id="psti:SOO65_06305"/>
<proteinExistence type="inferred from homology"/>
<gene>
    <name evidence="8 10" type="primary">cmk</name>
    <name evidence="10" type="ORF">SOO65_06305</name>
</gene>
<dbReference type="GO" id="GO:0036431">
    <property type="term" value="F:dCMP kinase activity"/>
    <property type="evidence" value="ECO:0007669"/>
    <property type="project" value="InterPro"/>
</dbReference>
<keyword evidence="8" id="KW-0963">Cytoplasm</keyword>
<accession>A0AAX4HSK5</accession>
<comment type="catalytic activity">
    <reaction evidence="6 8">
        <text>dCMP + ATP = dCDP + ADP</text>
        <dbReference type="Rhea" id="RHEA:25094"/>
        <dbReference type="ChEBI" id="CHEBI:30616"/>
        <dbReference type="ChEBI" id="CHEBI:57566"/>
        <dbReference type="ChEBI" id="CHEBI:58593"/>
        <dbReference type="ChEBI" id="CHEBI:456216"/>
        <dbReference type="EC" id="2.7.4.25"/>
    </reaction>
</comment>
<keyword evidence="2 8" id="KW-0808">Transferase</keyword>
<dbReference type="EMBL" id="CP139487">
    <property type="protein sequence ID" value="WPU66355.1"/>
    <property type="molecule type" value="Genomic_DNA"/>
</dbReference>
<dbReference type="RefSeq" id="WP_321398487.1">
    <property type="nucleotide sequence ID" value="NZ_CP139487.1"/>
</dbReference>
<keyword evidence="5 8" id="KW-0067">ATP-binding</keyword>
<evidence type="ECO:0000256" key="2">
    <source>
        <dbReference type="ARBA" id="ARBA00022679"/>
    </source>
</evidence>
<dbReference type="GO" id="GO:0015949">
    <property type="term" value="P:nucleobase-containing small molecule interconversion"/>
    <property type="evidence" value="ECO:0007669"/>
    <property type="project" value="TreeGrafter"/>
</dbReference>
<evidence type="ECO:0000256" key="4">
    <source>
        <dbReference type="ARBA" id="ARBA00022777"/>
    </source>
</evidence>
<dbReference type="HAMAP" id="MF_00238">
    <property type="entry name" value="Cytidyl_kinase_type1"/>
    <property type="match status" value="1"/>
</dbReference>
<evidence type="ECO:0000313" key="11">
    <source>
        <dbReference type="Proteomes" id="UP001324634"/>
    </source>
</evidence>
<evidence type="ECO:0000259" key="9">
    <source>
        <dbReference type="SMART" id="SM00382"/>
    </source>
</evidence>
<dbReference type="InterPro" id="IPR027417">
    <property type="entry name" value="P-loop_NTPase"/>
</dbReference>
<dbReference type="PANTHER" id="PTHR21299">
    <property type="entry name" value="CYTIDYLATE KINASE/PANTOATE-BETA-ALANINE LIGASE"/>
    <property type="match status" value="1"/>
</dbReference>
<reference evidence="10 11" key="1">
    <citation type="submission" date="2023-11" db="EMBL/GenBank/DDBJ databases">
        <title>Peredibacter starrii A3.12.</title>
        <authorList>
            <person name="Mitchell R.J."/>
        </authorList>
    </citation>
    <scope>NUCLEOTIDE SEQUENCE [LARGE SCALE GENOMIC DNA]</scope>
    <source>
        <strain evidence="10 11">A3.12</strain>
    </source>
</reference>
<evidence type="ECO:0000256" key="1">
    <source>
        <dbReference type="ARBA" id="ARBA00009427"/>
    </source>
</evidence>
<evidence type="ECO:0000256" key="3">
    <source>
        <dbReference type="ARBA" id="ARBA00022741"/>
    </source>
</evidence>
<dbReference type="EC" id="2.7.4.25" evidence="8"/>
<dbReference type="SMART" id="SM00382">
    <property type="entry name" value="AAA"/>
    <property type="match status" value="1"/>
</dbReference>
<evidence type="ECO:0000313" key="10">
    <source>
        <dbReference type="EMBL" id="WPU66355.1"/>
    </source>
</evidence>
<dbReference type="Gene3D" id="3.40.50.300">
    <property type="entry name" value="P-loop containing nucleotide triphosphate hydrolases"/>
    <property type="match status" value="1"/>
</dbReference>
<comment type="catalytic activity">
    <reaction evidence="7 8">
        <text>CMP + ATP = CDP + ADP</text>
        <dbReference type="Rhea" id="RHEA:11600"/>
        <dbReference type="ChEBI" id="CHEBI:30616"/>
        <dbReference type="ChEBI" id="CHEBI:58069"/>
        <dbReference type="ChEBI" id="CHEBI:60377"/>
        <dbReference type="ChEBI" id="CHEBI:456216"/>
        <dbReference type="EC" id="2.7.4.25"/>
    </reaction>
</comment>
<feature type="binding site" evidence="8">
    <location>
        <begin position="11"/>
        <end position="19"/>
    </location>
    <ligand>
        <name>ATP</name>
        <dbReference type="ChEBI" id="CHEBI:30616"/>
    </ligand>
</feature>
<evidence type="ECO:0000256" key="5">
    <source>
        <dbReference type="ARBA" id="ARBA00022840"/>
    </source>
</evidence>
<evidence type="ECO:0000256" key="6">
    <source>
        <dbReference type="ARBA" id="ARBA00047615"/>
    </source>
</evidence>
<dbReference type="GO" id="GO:0005829">
    <property type="term" value="C:cytosol"/>
    <property type="evidence" value="ECO:0007669"/>
    <property type="project" value="TreeGrafter"/>
</dbReference>